<comment type="caution">
    <text evidence="2">The sequence shown here is derived from an EMBL/GenBank/DDBJ whole genome shotgun (WGS) entry which is preliminary data.</text>
</comment>
<dbReference type="PROSITE" id="PS50005">
    <property type="entry name" value="TPR"/>
    <property type="match status" value="1"/>
</dbReference>
<dbReference type="Pfam" id="PF14559">
    <property type="entry name" value="TPR_19"/>
    <property type="match status" value="1"/>
</dbReference>
<protein>
    <submittedName>
        <fullName evidence="2">Uncharacterized protein</fullName>
    </submittedName>
</protein>
<dbReference type="EMBL" id="MEVN01000044">
    <property type="protein sequence ID" value="OGC56212.1"/>
    <property type="molecule type" value="Genomic_DNA"/>
</dbReference>
<evidence type="ECO:0000256" key="1">
    <source>
        <dbReference type="PROSITE-ProRule" id="PRU00339"/>
    </source>
</evidence>
<accession>A0A1F4VG47</accession>
<dbReference type="Gene3D" id="1.25.40.10">
    <property type="entry name" value="Tetratricopeptide repeat domain"/>
    <property type="match status" value="1"/>
</dbReference>
<dbReference type="Proteomes" id="UP000177763">
    <property type="component" value="Unassembled WGS sequence"/>
</dbReference>
<name>A0A1F4VG47_UNCKA</name>
<evidence type="ECO:0000313" key="3">
    <source>
        <dbReference type="Proteomes" id="UP000177763"/>
    </source>
</evidence>
<organism evidence="2 3">
    <name type="scientific">candidate division WWE3 bacterium RIFCSPLOWO2_12_FULL_36_10</name>
    <dbReference type="NCBI Taxonomy" id="1802630"/>
    <lineage>
        <taxon>Bacteria</taxon>
        <taxon>Katanobacteria</taxon>
    </lineage>
</organism>
<dbReference type="SMART" id="SM00028">
    <property type="entry name" value="TPR"/>
    <property type="match status" value="2"/>
</dbReference>
<dbReference type="InterPro" id="IPR011990">
    <property type="entry name" value="TPR-like_helical_dom_sf"/>
</dbReference>
<dbReference type="STRING" id="1802630.A3H26_02790"/>
<dbReference type="SUPFAM" id="SSF48452">
    <property type="entry name" value="TPR-like"/>
    <property type="match status" value="1"/>
</dbReference>
<gene>
    <name evidence="2" type="ORF">A3H26_02790</name>
</gene>
<evidence type="ECO:0000313" key="2">
    <source>
        <dbReference type="EMBL" id="OGC56212.1"/>
    </source>
</evidence>
<dbReference type="InterPro" id="IPR019734">
    <property type="entry name" value="TPR_rpt"/>
</dbReference>
<dbReference type="AlphaFoldDB" id="A0A1F4VG47"/>
<proteinExistence type="predicted"/>
<keyword evidence="1" id="KW-0802">TPR repeat</keyword>
<feature type="repeat" description="TPR" evidence="1">
    <location>
        <begin position="39"/>
        <end position="72"/>
    </location>
</feature>
<sequence>MSQRLTILSQLAVKASLEGKWKDAVELNSQILEIDPHDLSARNRLGRAYLQISEFLKAKKCFEEVLELDPINSTAKKNILMAKSKKKESVKNPNVERSLIKEPGTTTEEYINITAKRITSDSLKPGEALYLRVDKKTTNIFKLDLKQKPEILLGKIEGPVATRLSRAKNLGAYLIAHFISGKGKTAKIMIRSTIPVFKSERQEVKPYMKKGTIEESEIEIPMLDEA</sequence>
<reference evidence="2 3" key="1">
    <citation type="journal article" date="2016" name="Nat. Commun.">
        <title>Thousands of microbial genomes shed light on interconnected biogeochemical processes in an aquifer system.</title>
        <authorList>
            <person name="Anantharaman K."/>
            <person name="Brown C.T."/>
            <person name="Hug L.A."/>
            <person name="Sharon I."/>
            <person name="Castelle C.J."/>
            <person name="Probst A.J."/>
            <person name="Thomas B.C."/>
            <person name="Singh A."/>
            <person name="Wilkins M.J."/>
            <person name="Karaoz U."/>
            <person name="Brodie E.L."/>
            <person name="Williams K.H."/>
            <person name="Hubbard S.S."/>
            <person name="Banfield J.F."/>
        </authorList>
    </citation>
    <scope>NUCLEOTIDE SEQUENCE [LARGE SCALE GENOMIC DNA]</scope>
</reference>